<evidence type="ECO:0000313" key="3">
    <source>
        <dbReference type="EMBL" id="ETW08755.1"/>
    </source>
</evidence>
<dbReference type="STRING" id="157072.A0A024URE1"/>
<dbReference type="EMBL" id="KI913953">
    <property type="protein sequence ID" value="ETW08755.1"/>
    <property type="molecule type" value="Genomic_DNA"/>
</dbReference>
<dbReference type="GO" id="GO:0031267">
    <property type="term" value="F:small GTPase binding"/>
    <property type="evidence" value="ECO:0007669"/>
    <property type="project" value="TreeGrafter"/>
</dbReference>
<dbReference type="PROSITE" id="PS51205">
    <property type="entry name" value="VPS9"/>
    <property type="match status" value="1"/>
</dbReference>
<dbReference type="GO" id="GO:0030139">
    <property type="term" value="C:endocytic vesicle"/>
    <property type="evidence" value="ECO:0007669"/>
    <property type="project" value="TreeGrafter"/>
</dbReference>
<gene>
    <name evidence="3" type="ORF">H310_01273</name>
</gene>
<feature type="region of interest" description="Disordered" evidence="1">
    <location>
        <begin position="230"/>
        <end position="249"/>
    </location>
</feature>
<dbReference type="InterPro" id="IPR045046">
    <property type="entry name" value="Vps9-like"/>
</dbReference>
<dbReference type="GeneID" id="20078323"/>
<dbReference type="SUPFAM" id="SSF81383">
    <property type="entry name" value="F-box domain"/>
    <property type="match status" value="1"/>
</dbReference>
<dbReference type="SMART" id="SM00167">
    <property type="entry name" value="VPS9"/>
    <property type="match status" value="1"/>
</dbReference>
<feature type="compositionally biased region" description="Low complexity" evidence="1">
    <location>
        <begin position="230"/>
        <end position="240"/>
    </location>
</feature>
<dbReference type="Gene3D" id="1.20.1050.80">
    <property type="entry name" value="VPS9 domain"/>
    <property type="match status" value="1"/>
</dbReference>
<dbReference type="OrthoDB" id="21085at2759"/>
<protein>
    <recommendedName>
        <fullName evidence="2">VPS9 domain-containing protein</fullName>
    </recommendedName>
</protein>
<dbReference type="VEuPathDB" id="FungiDB:H310_01273"/>
<proteinExistence type="predicted"/>
<dbReference type="PANTHER" id="PTHR23101">
    <property type="entry name" value="RAB GDP/GTP EXCHANGE FACTOR"/>
    <property type="match status" value="1"/>
</dbReference>
<reference evidence="3" key="1">
    <citation type="submission" date="2013-12" db="EMBL/GenBank/DDBJ databases">
        <title>The Genome Sequence of Aphanomyces invadans NJM9701.</title>
        <authorList>
            <consortium name="The Broad Institute Genomics Platform"/>
            <person name="Russ C."/>
            <person name="Tyler B."/>
            <person name="van West P."/>
            <person name="Dieguez-Uribeondo J."/>
            <person name="Young S.K."/>
            <person name="Zeng Q."/>
            <person name="Gargeya S."/>
            <person name="Fitzgerald M."/>
            <person name="Abouelleil A."/>
            <person name="Alvarado L."/>
            <person name="Chapman S.B."/>
            <person name="Gainer-Dewar J."/>
            <person name="Goldberg J."/>
            <person name="Griggs A."/>
            <person name="Gujja S."/>
            <person name="Hansen M."/>
            <person name="Howarth C."/>
            <person name="Imamovic A."/>
            <person name="Ireland A."/>
            <person name="Larimer J."/>
            <person name="McCowan C."/>
            <person name="Murphy C."/>
            <person name="Pearson M."/>
            <person name="Poon T.W."/>
            <person name="Priest M."/>
            <person name="Roberts A."/>
            <person name="Saif S."/>
            <person name="Shea T."/>
            <person name="Sykes S."/>
            <person name="Wortman J."/>
            <person name="Nusbaum C."/>
            <person name="Birren B."/>
        </authorList>
    </citation>
    <scope>NUCLEOTIDE SEQUENCE [LARGE SCALE GENOMIC DNA]</scope>
    <source>
        <strain evidence="3">NJM9701</strain>
    </source>
</reference>
<name>A0A024URE1_9STRA</name>
<dbReference type="GO" id="GO:0016192">
    <property type="term" value="P:vesicle-mediated transport"/>
    <property type="evidence" value="ECO:0007669"/>
    <property type="project" value="InterPro"/>
</dbReference>
<dbReference type="RefSeq" id="XP_008862560.1">
    <property type="nucleotide sequence ID" value="XM_008864338.1"/>
</dbReference>
<dbReference type="GO" id="GO:0005829">
    <property type="term" value="C:cytosol"/>
    <property type="evidence" value="ECO:0007669"/>
    <property type="project" value="TreeGrafter"/>
</dbReference>
<dbReference type="InterPro" id="IPR037191">
    <property type="entry name" value="VPS9_dom_sf"/>
</dbReference>
<feature type="domain" description="VPS9" evidence="2">
    <location>
        <begin position="469"/>
        <end position="614"/>
    </location>
</feature>
<dbReference type="AlphaFoldDB" id="A0A024URE1"/>
<dbReference type="Pfam" id="PF02204">
    <property type="entry name" value="VPS9"/>
    <property type="match status" value="1"/>
</dbReference>
<evidence type="ECO:0000256" key="1">
    <source>
        <dbReference type="SAM" id="MobiDB-lite"/>
    </source>
</evidence>
<evidence type="ECO:0000259" key="2">
    <source>
        <dbReference type="PROSITE" id="PS51205"/>
    </source>
</evidence>
<dbReference type="SUPFAM" id="SSF109993">
    <property type="entry name" value="VPS9 domain"/>
    <property type="match status" value="1"/>
</dbReference>
<organism evidence="3">
    <name type="scientific">Aphanomyces invadans</name>
    <dbReference type="NCBI Taxonomy" id="157072"/>
    <lineage>
        <taxon>Eukaryota</taxon>
        <taxon>Sar</taxon>
        <taxon>Stramenopiles</taxon>
        <taxon>Oomycota</taxon>
        <taxon>Saprolegniomycetes</taxon>
        <taxon>Saprolegniales</taxon>
        <taxon>Verrucalvaceae</taxon>
        <taxon>Aphanomyces</taxon>
    </lineage>
</organism>
<dbReference type="GO" id="GO:0005085">
    <property type="term" value="F:guanyl-nucleotide exchange factor activity"/>
    <property type="evidence" value="ECO:0007669"/>
    <property type="project" value="InterPro"/>
</dbReference>
<dbReference type="InterPro" id="IPR036047">
    <property type="entry name" value="F-box-like_dom_sf"/>
</dbReference>
<dbReference type="InterPro" id="IPR003123">
    <property type="entry name" value="VPS9"/>
</dbReference>
<sequence length="614" mass="67602">MCGGRTTSPRCMPNVLGNGTFRRVLLNLDGTTLHHIVAHVCQAWRFAAMADDIWTSLLLRDFPSSILQPLPHAKWIYVYLAEQSRRSVLSTPVQVLPCGARLHVTLDGQGFHILLGASGPIELFGRARSRKSSRDAWKTIDLSLSSTHVAIVPSSAHSNFATTQASFHLPTTDIKQTKAHLHFETTTVANGSRRPPTIVVFDSEEVASAWCAAILHNIRDFQSKYRKIVAPSSSTTASPRSGRKFALPRDSRHHLRKFHAFRLTQAIQAVSKPCERRSISSSVLNALHGKPHGSHDADSYNDHHLDPAWIAHLTSPRCAGGCGSAVDGNLWTCCPKCERHAALVATRSGDTLLRRERAAFHLVPQPSIVVMALLHNPDTFEGHAIGQFVGRFKKVTTALSSQAAHGNLCATRDVIANLTQYMVAFRQPELASCGVSADEIAAAVYLAIERTVCLQMQTWLEAWVQISVADRDQDMLCKMLAAWAKVPPTAAQFGLANDFVLVKWDAAVQSLRDMDNEVLPSGKLRHLLHAAKEIFDLHAHSGLGDAATRALSADDFLPVFIFCVCQASLRTPLATIEYLWCLCNDESLKGEAGYYLTMLEASLEYVRTYEPRLA</sequence>
<accession>A0A024URE1</accession>
<dbReference type="PANTHER" id="PTHR23101:SF104">
    <property type="entry name" value="PROTEIN SPRINT"/>
    <property type="match status" value="1"/>
</dbReference>